<sequence length="100" mass="10813">MSPTYFAFHMARLDDDLKAARLAGNVPQQQGLLAQRMLLLRAMYGQRLAWRASPGSPLVRPAAAGSRVPVDRRQRMGESPSPARQTEKAARGEAGGQIAG</sequence>
<reference evidence="2 3" key="1">
    <citation type="submission" date="2016-11" db="EMBL/GenBank/DDBJ databases">
        <authorList>
            <person name="Jaros S."/>
            <person name="Januszkiewicz K."/>
            <person name="Wedrychowicz H."/>
        </authorList>
    </citation>
    <scope>NUCLEOTIDE SEQUENCE [LARGE SCALE GENOMIC DNA]</scope>
    <source>
        <strain evidence="2 3">GAS138</strain>
    </source>
</reference>
<evidence type="ECO:0000256" key="1">
    <source>
        <dbReference type="SAM" id="MobiDB-lite"/>
    </source>
</evidence>
<gene>
    <name evidence="2" type="ORF">SAMN05443248_4605</name>
</gene>
<dbReference type="Proteomes" id="UP000189796">
    <property type="component" value="Chromosome I"/>
</dbReference>
<dbReference type="AlphaFoldDB" id="A0A1M5SIQ6"/>
<evidence type="ECO:0000313" key="2">
    <source>
        <dbReference type="EMBL" id="SHH37783.1"/>
    </source>
</evidence>
<protein>
    <submittedName>
        <fullName evidence="2">Uncharacterized protein</fullName>
    </submittedName>
</protein>
<proteinExistence type="predicted"/>
<dbReference type="EMBL" id="LT670817">
    <property type="protein sequence ID" value="SHH37783.1"/>
    <property type="molecule type" value="Genomic_DNA"/>
</dbReference>
<feature type="region of interest" description="Disordered" evidence="1">
    <location>
        <begin position="53"/>
        <end position="100"/>
    </location>
</feature>
<accession>A0A1M5SIQ6</accession>
<dbReference type="RefSeq" id="WP_154072434.1">
    <property type="nucleotide sequence ID" value="NZ_LT670817.1"/>
</dbReference>
<name>A0A1M5SIQ6_9BRAD</name>
<organism evidence="2 3">
    <name type="scientific">Bradyrhizobium erythrophlei</name>
    <dbReference type="NCBI Taxonomy" id="1437360"/>
    <lineage>
        <taxon>Bacteria</taxon>
        <taxon>Pseudomonadati</taxon>
        <taxon>Pseudomonadota</taxon>
        <taxon>Alphaproteobacteria</taxon>
        <taxon>Hyphomicrobiales</taxon>
        <taxon>Nitrobacteraceae</taxon>
        <taxon>Bradyrhizobium</taxon>
    </lineage>
</organism>
<evidence type="ECO:0000313" key="3">
    <source>
        <dbReference type="Proteomes" id="UP000189796"/>
    </source>
</evidence>